<accession>A0A5J6DA58</accession>
<reference evidence="2 3" key="1">
    <citation type="submission" date="2019-07" db="EMBL/GenBank/DDBJ databases">
        <title>Complete genome sequence of bacteriophage infecting Erwinia pyrifoliae.</title>
        <authorList>
            <person name="Kim S.G."/>
            <person name="Park S.C."/>
        </authorList>
    </citation>
    <scope>NUCLEOTIDE SEQUENCE [LARGE SCALE GENOMIC DNA]</scope>
</reference>
<dbReference type="InterPro" id="IPR043502">
    <property type="entry name" value="DNA/RNA_pol_sf"/>
</dbReference>
<evidence type="ECO:0000313" key="2">
    <source>
        <dbReference type="EMBL" id="QEQ94754.1"/>
    </source>
</evidence>
<gene>
    <name evidence="2" type="ORF">pEpSNUABM08_07</name>
</gene>
<dbReference type="GO" id="GO:0006260">
    <property type="term" value="P:DNA replication"/>
    <property type="evidence" value="ECO:0007669"/>
    <property type="project" value="InterPro"/>
</dbReference>
<name>A0A5J6DA58_9CAUD</name>
<feature type="domain" description="DNA-directed DNA polymerase family A palm" evidence="1">
    <location>
        <begin position="420"/>
        <end position="695"/>
    </location>
</feature>
<dbReference type="SUPFAM" id="SSF56672">
    <property type="entry name" value="DNA/RNA polymerases"/>
    <property type="match status" value="1"/>
</dbReference>
<sequence>MIVGEMTLEIAKKLAVLPAKRQDYHNCMGLPSDVYLDYETRSEEDLKKFGQDRYANHPSTHPLMVTWCEIRPDGNHWYHWNTEMGEFPRRLIAIFCDPKVLKHAFNAQFERTITKFAMGLGDNVGYKDWRCTMVHAYMMGFGGTLGQIGAAVGLKEQAKLEIGKDLIKFFSIPVPERQRKTVGGMFRDPSNYPEEWFAYCVYNIMDVAAEMAIAAKIDQPEKYPIPPSEWATYAIDQEINDRGVPIDLRMAENAIILKDRRKEELVAELRQITGLANPNSTAQLLPWLTKRGYPFPDCKAASVKTALNRFSHKMTEDCIVVLKKRKWAASTSHGKYTTIANASRAGRFRYAFQMAGAQRTQRWAGRKVQAQNLPRTPKCLEPKDGDIRKLNTTTEIIRKGRYDELSLWMKEPMEAIVGCIRSTFRAEDDHEFRVCDLASIESVVIGWLSDCKWFQEVLANGHDIYKSFAMHLYDKAYDEVTKAERSMAKPATLGCGYRLGGGDETETFTRTGLWGYAENMGVDMTKEEAAEHVKVFRDLCPEIVDLWFELEQAAFKCLKSKQPVQCGRVTFEYRKPFLAIRLPSGRRLWYFDPKVLPVTRKFKNKYTESYTVNGKTTTREIVKEESYTKYQLSYMGMDQKTRKWSRQYTHGGKLVENIVQAIARDVLKAGIIRATRDGFKIVMHIHDEIVCHEKRTDTYHTLPRLQEHMTAPLSWAPGMHLGGAGWTGPFYMKD</sequence>
<dbReference type="Pfam" id="PF00476">
    <property type="entry name" value="DNA_pol_A"/>
    <property type="match status" value="1"/>
</dbReference>
<organism evidence="2 3">
    <name type="scientific">Erwinia phage pEp_SNUABM_08</name>
    <dbReference type="NCBI Taxonomy" id="2593268"/>
    <lineage>
        <taxon>Viruses</taxon>
        <taxon>Duplodnaviria</taxon>
        <taxon>Heunggongvirae</taxon>
        <taxon>Uroviricota</taxon>
        <taxon>Caudoviricetes</taxon>
        <taxon>Casjensviridae</taxon>
        <taxon>Gwanakrovirus</taxon>
        <taxon>Gwanakrovirus SNUABM08</taxon>
    </lineage>
</organism>
<evidence type="ECO:0000259" key="1">
    <source>
        <dbReference type="SMART" id="SM00482"/>
    </source>
</evidence>
<protein>
    <submittedName>
        <fullName evidence="2">Putative DNA polymerase I</fullName>
    </submittedName>
</protein>
<dbReference type="InterPro" id="IPR001098">
    <property type="entry name" value="DNA-dir_DNA_pol_A_palm_dom"/>
</dbReference>
<dbReference type="GO" id="GO:0003677">
    <property type="term" value="F:DNA binding"/>
    <property type="evidence" value="ECO:0007669"/>
    <property type="project" value="InterPro"/>
</dbReference>
<dbReference type="GO" id="GO:0003887">
    <property type="term" value="F:DNA-directed DNA polymerase activity"/>
    <property type="evidence" value="ECO:0007669"/>
    <property type="project" value="InterPro"/>
</dbReference>
<dbReference type="Proteomes" id="UP000325507">
    <property type="component" value="Segment"/>
</dbReference>
<dbReference type="SMART" id="SM00482">
    <property type="entry name" value="POLAc"/>
    <property type="match status" value="1"/>
</dbReference>
<evidence type="ECO:0000313" key="3">
    <source>
        <dbReference type="Proteomes" id="UP000325507"/>
    </source>
</evidence>
<proteinExistence type="predicted"/>
<dbReference type="EMBL" id="MN184886">
    <property type="protein sequence ID" value="QEQ94754.1"/>
    <property type="molecule type" value="Genomic_DNA"/>
</dbReference>
<keyword evidence="3" id="KW-1185">Reference proteome</keyword>
<dbReference type="Gene3D" id="1.10.150.20">
    <property type="entry name" value="5' to 3' exonuclease, C-terminal subdomain"/>
    <property type="match status" value="1"/>
</dbReference>